<reference evidence="1" key="1">
    <citation type="submission" date="2023-09" db="EMBL/GenBank/DDBJ databases">
        <title>Paucibacter sp. APW11 Genome sequencing and assembly.</title>
        <authorList>
            <person name="Kim I."/>
        </authorList>
    </citation>
    <scope>NUCLEOTIDE SEQUENCE</scope>
    <source>
        <strain evidence="1">APW11</strain>
    </source>
</reference>
<organism evidence="1 2">
    <name type="scientific">Roseateles aquae</name>
    <dbReference type="NCBI Taxonomy" id="3077235"/>
    <lineage>
        <taxon>Bacteria</taxon>
        <taxon>Pseudomonadati</taxon>
        <taxon>Pseudomonadota</taxon>
        <taxon>Betaproteobacteria</taxon>
        <taxon>Burkholderiales</taxon>
        <taxon>Sphaerotilaceae</taxon>
        <taxon>Roseateles</taxon>
    </lineage>
</organism>
<dbReference type="EMBL" id="JAVXZY010000005">
    <property type="protein sequence ID" value="MDT9000431.1"/>
    <property type="molecule type" value="Genomic_DNA"/>
</dbReference>
<keyword evidence="2" id="KW-1185">Reference proteome</keyword>
<proteinExistence type="predicted"/>
<comment type="caution">
    <text evidence="1">The sequence shown here is derived from an EMBL/GenBank/DDBJ whole genome shotgun (WGS) entry which is preliminary data.</text>
</comment>
<sequence length="149" mass="16310">MPCSSDEVTHFARGRFAPHGAMQVEQHGSVLVGHCYGPFNLEFVQAYGRMWAAHFAGWTGAPALILLTVWHDSAMATPEAIGCFRELMALAARTLPADTLHLWLMPEDLEGASLTLPSWTAAMTDNGLAVEVLRNEAAVQQRIDQHLGR</sequence>
<dbReference type="RefSeq" id="WP_315651014.1">
    <property type="nucleotide sequence ID" value="NZ_JAVXZY010000005.1"/>
</dbReference>
<accession>A0ABU3PCW6</accession>
<evidence type="ECO:0000313" key="2">
    <source>
        <dbReference type="Proteomes" id="UP001246372"/>
    </source>
</evidence>
<dbReference type="Proteomes" id="UP001246372">
    <property type="component" value="Unassembled WGS sequence"/>
</dbReference>
<protein>
    <submittedName>
        <fullName evidence="1">Uncharacterized protein</fullName>
    </submittedName>
</protein>
<evidence type="ECO:0000313" key="1">
    <source>
        <dbReference type="EMBL" id="MDT9000431.1"/>
    </source>
</evidence>
<gene>
    <name evidence="1" type="ORF">RQP53_14240</name>
</gene>
<name>A0ABU3PCW6_9BURK</name>